<sequence>MPTITITPLNTILSWFQTDDFPTELQFANAWSSFWHKNDKLPISSIEGLTQLFQQTASSQSFTTHLNDTSAHAGSLAKLDASNLNTSQVNAWRTKLGVDAIPSNFALVDQGATFGNVYTKTQSDARYKPITYQETTTFIEDPVLAGSELAVYYTNELNIRQRGVVDLTPFKNDVLSSANAGYKGYLKISDATPTVVGLYKLLDFGAYTNLSPAIDGSGNSTTIVTEDGYINEAYFDGTNWKKNAIKIEFSTQDYAVKISALKNGTLNPELPIEVILTGASVVKVSDNDLPTILKKFGLEYFFKKTKSSSGNIELYPRVNNLTGIVPKEGDFVRISYYIWGMANPPIALQNGTDNRQRIFIYNPSTFASIKPIKAENSIVGEKVYKVDLLYKIPTNFLNLNQIDMEIILEVNDYIPLGTNVYFGGINISISNNERFGVNNELSISQANAALSLARQNEINIASINAGKEDFNNVEFNQTALAPFLKKYITRQVDEFNQLTIGLTGDSILGRQDNPAFNPSAPEISLTEDCNDQNETQPGYITGHFPPNMWERLVGYRVLKMMQYYDADVKYFNHVASEVTKSGNWINAFPVSADCLRLATVTDVNSYIQLTFDSASFVKFIYSCYGTDSMGRKIKVTFSEDGGATWKTPAELSLIESFPSETEGSGVYILPAQKIKWGNIMFKGLDKTKNYKIRVKKMDADPLAVWGFETWSNPRINVVIAAEGGNTAYVQGQRPERFYSSMYNQDLIIYNAPYLNDLGTGFITQYKGSINTSTAAPSSPVASDFYFVSVSGTYSNFGGLKLLKGDYVEWNGSTWKKGSSQMNWAFAEFLSENKRVYERASKIGIPVLCMITHNSLSFADRPFTYGYGIQIQRLLLKEFGFPTIDINRLQEVKNLQNITSIDGTHLNDNGVTMYADQIAKVLLPDNRFVGISSGKFKPEVLRGSASGNSVDFEFELKNVPTIRIFNNSGISVINKTKKGFTTSGSGVYDWEAVVN</sequence>
<dbReference type="SUPFAM" id="SSF52266">
    <property type="entry name" value="SGNH hydrolase"/>
    <property type="match status" value="1"/>
</dbReference>
<dbReference type="RefSeq" id="WP_116098951.1">
    <property type="nucleotide sequence ID" value="NZ_QNVU01000024.1"/>
</dbReference>
<proteinExistence type="predicted"/>
<organism evidence="1 2">
    <name type="scientific">Candidatus Chryseobacterium massiliense</name>
    <dbReference type="NCBI Taxonomy" id="204089"/>
    <lineage>
        <taxon>Bacteria</taxon>
        <taxon>Pseudomonadati</taxon>
        <taxon>Bacteroidota</taxon>
        <taxon>Flavobacteriia</taxon>
        <taxon>Flavobacteriales</taxon>
        <taxon>Weeksellaceae</taxon>
        <taxon>Chryseobacterium group</taxon>
        <taxon>Chryseobacterium</taxon>
    </lineage>
</organism>
<comment type="caution">
    <text evidence="1">The sequence shown here is derived from an EMBL/GenBank/DDBJ whole genome shotgun (WGS) entry which is preliminary data.</text>
</comment>
<dbReference type="AlphaFoldDB" id="A0A3D9B3R4"/>
<dbReference type="EMBL" id="QNVU01000024">
    <property type="protein sequence ID" value="REC47886.1"/>
    <property type="molecule type" value="Genomic_DNA"/>
</dbReference>
<dbReference type="Proteomes" id="UP000256924">
    <property type="component" value="Unassembled WGS sequence"/>
</dbReference>
<accession>A0A3D9B3R4</accession>
<gene>
    <name evidence="1" type="ORF">DRF68_12655</name>
</gene>
<keyword evidence="2" id="KW-1185">Reference proteome</keyword>
<evidence type="ECO:0000313" key="1">
    <source>
        <dbReference type="EMBL" id="REC47886.1"/>
    </source>
</evidence>
<name>A0A3D9B3R4_9FLAO</name>
<evidence type="ECO:0000313" key="2">
    <source>
        <dbReference type="Proteomes" id="UP000256924"/>
    </source>
</evidence>
<reference evidence="1 2" key="1">
    <citation type="journal article" date="2004" name="Emerg. Infect. Dis.">
        <title>Amoebae-resisting bacteria isolated from human nasal swabs by amoebal coculture.</title>
        <authorList>
            <person name="Greub G."/>
            <person name="La Scola B."/>
            <person name="Raoult D."/>
        </authorList>
    </citation>
    <scope>NUCLEOTIDE SEQUENCE [LARGE SCALE GENOMIC DNA]</scope>
    <source>
        <strain evidence="1 2">CCUG 51329</strain>
    </source>
</reference>
<protein>
    <submittedName>
        <fullName evidence="1">Uncharacterized protein</fullName>
    </submittedName>
</protein>